<dbReference type="InterPro" id="IPR001347">
    <property type="entry name" value="SIS_dom"/>
</dbReference>
<comment type="pathway">
    <text evidence="6 13">Amino-sugar metabolism; N-acetylmuramate degradation.</text>
</comment>
<accession>A0A0U2QPX4</accession>
<dbReference type="InterPro" id="IPR005488">
    <property type="entry name" value="Etherase_MurQ"/>
</dbReference>
<dbReference type="NCBIfam" id="NF003915">
    <property type="entry name" value="PRK05441.1"/>
    <property type="match status" value="1"/>
</dbReference>
<evidence type="ECO:0000256" key="10">
    <source>
        <dbReference type="ARBA" id="ARBA00070061"/>
    </source>
</evidence>
<dbReference type="AlphaFoldDB" id="A0A0U2QPX4"/>
<sequence>MSEKGNDCIQTESVLLQQLDTMVSEGRNPDTLDIDLLNTEAILQKINAEDQKVAQAVAVAIPMIAAAVDKIVEAFAKGGRLVYIGAGTSGRLGVLDAVECPPTFSVSDQQVIGIIAGGEGAMYKAVEGAEDDPALAIKDLQEIDFGADDVLVGIAASGRTPYVVSALEYARSRGAPAISVTCNPESAVTQAADIGICALVGPEALTGSTRMKSGSAQKMILNMLTTASMIRSGKSYENLMVDVNASNQKLYARAIRIVMQATDCDHQTARDALSNTGYKAKLAILHVLTGLDQQAGQALLDQQQGFLRRAVEQAKGDAK</sequence>
<dbReference type="SUPFAM" id="SSF53697">
    <property type="entry name" value="SIS domain"/>
    <property type="match status" value="1"/>
</dbReference>
<reference evidence="15 16" key="1">
    <citation type="submission" date="2015-12" db="EMBL/GenBank/DDBJ databases">
        <title>Complete genome of Lacimicrobium alkaliphilum KCTC 32984.</title>
        <authorList>
            <person name="Kim S.-G."/>
            <person name="Lee Y.-J."/>
        </authorList>
    </citation>
    <scope>NUCLEOTIDE SEQUENCE [LARGE SCALE GENOMIC DNA]</scope>
    <source>
        <strain evidence="15 16">YelD216</strain>
    </source>
</reference>
<dbReference type="GO" id="GO:0097173">
    <property type="term" value="P:N-acetylmuramic acid catabolic process"/>
    <property type="evidence" value="ECO:0007669"/>
    <property type="project" value="UniProtKB-UniPathway"/>
</dbReference>
<evidence type="ECO:0000256" key="13">
    <source>
        <dbReference type="HAMAP-Rule" id="MF_00068"/>
    </source>
</evidence>
<evidence type="ECO:0000256" key="6">
    <source>
        <dbReference type="ARBA" id="ARBA00060532"/>
    </source>
</evidence>
<dbReference type="GO" id="GO:0016835">
    <property type="term" value="F:carbon-oxygen lyase activity"/>
    <property type="evidence" value="ECO:0007669"/>
    <property type="project" value="UniProtKB-UniRule"/>
</dbReference>
<dbReference type="GO" id="GO:0097175">
    <property type="term" value="P:1,6-anhydro-N-acetyl-beta-muramic acid catabolic process"/>
    <property type="evidence" value="ECO:0007669"/>
    <property type="project" value="UniProtKB-UniRule"/>
</dbReference>
<feature type="active site" evidence="13">
    <location>
        <position position="130"/>
    </location>
</feature>
<dbReference type="Gene3D" id="1.10.8.1080">
    <property type="match status" value="1"/>
</dbReference>
<dbReference type="STRING" id="1526571.AT746_16500"/>
<dbReference type="NCBIfam" id="TIGR00274">
    <property type="entry name" value="N-acetylmuramic acid 6-phosphate etherase"/>
    <property type="match status" value="1"/>
</dbReference>
<dbReference type="FunFam" id="1.10.8.1080:FF:000001">
    <property type="entry name" value="N-acetylmuramic acid 6-phosphate etherase"/>
    <property type="match status" value="1"/>
</dbReference>
<keyword evidence="3 13" id="KW-0119">Carbohydrate metabolism</keyword>
<dbReference type="PROSITE" id="PS01272">
    <property type="entry name" value="GCKR"/>
    <property type="match status" value="1"/>
</dbReference>
<dbReference type="UniPathway" id="UPA00544"/>
<evidence type="ECO:0000256" key="4">
    <source>
        <dbReference type="ARBA" id="ARBA00037880"/>
    </source>
</evidence>
<comment type="miscellaneous">
    <text evidence="13">A lyase-type mechanism (elimination/hydration) is suggested for the cleavage of the lactyl ether bond of MurNAc 6-phosphate, with the formation of an alpha,beta-unsaturated aldehyde intermediate with (E)-stereochemistry, followed by the syn addition of water to give product.</text>
</comment>
<evidence type="ECO:0000256" key="1">
    <source>
        <dbReference type="ARBA" id="ARBA00011738"/>
    </source>
</evidence>
<dbReference type="InterPro" id="IPR040190">
    <property type="entry name" value="MURQ/GCKR"/>
</dbReference>
<evidence type="ECO:0000313" key="15">
    <source>
        <dbReference type="EMBL" id="ALS99707.1"/>
    </source>
</evidence>
<dbReference type="HAMAP" id="MF_00068">
    <property type="entry name" value="MurQ"/>
    <property type="match status" value="1"/>
</dbReference>
<dbReference type="OrthoDB" id="9813395at2"/>
<dbReference type="PROSITE" id="PS51464">
    <property type="entry name" value="SIS"/>
    <property type="match status" value="1"/>
</dbReference>
<comment type="function">
    <text evidence="13">Specifically catalyzes the cleavage of the D-lactyl ether substituent of MurNAc 6-phosphate, producing GlcNAc 6-phosphate and D-lactate. Together with AnmK, is also required for the utilization of anhydro-N-acetylmuramic acid (anhMurNAc) either imported from the medium or derived from its own cell wall murein, and thus plays a role in cell wall recycling.</text>
</comment>
<feature type="active site" description="Proton donor" evidence="13">
    <location>
        <position position="99"/>
    </location>
</feature>
<evidence type="ECO:0000256" key="3">
    <source>
        <dbReference type="ARBA" id="ARBA00023277"/>
    </source>
</evidence>
<evidence type="ECO:0000256" key="5">
    <source>
        <dbReference type="ARBA" id="ARBA00051747"/>
    </source>
</evidence>
<evidence type="ECO:0000256" key="8">
    <source>
        <dbReference type="ARBA" id="ARBA00061234"/>
    </source>
</evidence>
<comment type="pathway">
    <text evidence="4 13">Cell wall biogenesis; peptidoglycan recycling.</text>
</comment>
<dbReference type="InterPro" id="IPR005486">
    <property type="entry name" value="Glucokinase_regulatory_CS"/>
</dbReference>
<name>A0A0U2QPX4_9ALTE</name>
<feature type="domain" description="SIS" evidence="14">
    <location>
        <begin position="71"/>
        <end position="234"/>
    </location>
</feature>
<dbReference type="UniPathway" id="UPA00343"/>
<dbReference type="GO" id="GO:0009254">
    <property type="term" value="P:peptidoglycan turnover"/>
    <property type="evidence" value="ECO:0007669"/>
    <property type="project" value="UniProtKB-UniRule"/>
</dbReference>
<dbReference type="PANTHER" id="PTHR10088:SF4">
    <property type="entry name" value="GLUCOKINASE REGULATORY PROTEIN"/>
    <property type="match status" value="1"/>
</dbReference>
<dbReference type="Pfam" id="PF22645">
    <property type="entry name" value="GKRP_SIS_N"/>
    <property type="match status" value="1"/>
</dbReference>
<dbReference type="NCBIfam" id="NF009222">
    <property type="entry name" value="PRK12570.1"/>
    <property type="match status" value="1"/>
</dbReference>
<dbReference type="GO" id="GO:0046348">
    <property type="term" value="P:amino sugar catabolic process"/>
    <property type="evidence" value="ECO:0007669"/>
    <property type="project" value="InterPro"/>
</dbReference>
<protein>
    <recommendedName>
        <fullName evidence="10 13">N-acetylmuramic acid 6-phosphate etherase</fullName>
        <shortName evidence="13">MurNAc-6-P etherase</shortName>
        <ecNumber evidence="9 13">4.2.1.126</ecNumber>
    </recommendedName>
    <alternativeName>
        <fullName evidence="12 13">N-acetylmuramic acid 6-phosphate hydrolase</fullName>
    </alternativeName>
    <alternativeName>
        <fullName evidence="11 13">N-acetylmuramic acid 6-phosphate lyase</fullName>
    </alternativeName>
</protein>
<dbReference type="EMBL" id="CP013650">
    <property type="protein sequence ID" value="ALS99707.1"/>
    <property type="molecule type" value="Genomic_DNA"/>
</dbReference>
<dbReference type="Proteomes" id="UP000068447">
    <property type="component" value="Chromosome"/>
</dbReference>
<dbReference type="Gene3D" id="3.40.50.10490">
    <property type="entry name" value="Glucose-6-phosphate isomerase like protein, domain 1"/>
    <property type="match status" value="1"/>
</dbReference>
<evidence type="ECO:0000256" key="9">
    <source>
        <dbReference type="ARBA" id="ARBA00067056"/>
    </source>
</evidence>
<comment type="pathway">
    <text evidence="7 13">Amino-sugar metabolism; 1,6-anhydro-N-acetylmuramate degradation.</text>
</comment>
<evidence type="ECO:0000256" key="11">
    <source>
        <dbReference type="ARBA" id="ARBA00077905"/>
    </source>
</evidence>
<evidence type="ECO:0000256" key="2">
    <source>
        <dbReference type="ARBA" id="ARBA00023239"/>
    </source>
</evidence>
<dbReference type="GO" id="GO:0097367">
    <property type="term" value="F:carbohydrate derivative binding"/>
    <property type="evidence" value="ECO:0007669"/>
    <property type="project" value="InterPro"/>
</dbReference>
<dbReference type="PANTHER" id="PTHR10088">
    <property type="entry name" value="GLUCOKINASE REGULATORY PROTEIN"/>
    <property type="match status" value="1"/>
</dbReference>
<keyword evidence="16" id="KW-1185">Reference proteome</keyword>
<dbReference type="GO" id="GO:0016803">
    <property type="term" value="F:ether hydrolase activity"/>
    <property type="evidence" value="ECO:0007669"/>
    <property type="project" value="TreeGrafter"/>
</dbReference>
<evidence type="ECO:0000259" key="14">
    <source>
        <dbReference type="PROSITE" id="PS51464"/>
    </source>
</evidence>
<dbReference type="KEGG" id="lal:AT746_16500"/>
<dbReference type="UniPathway" id="UPA00342"/>
<proteinExistence type="inferred from homology"/>
<dbReference type="Pfam" id="PF20741">
    <property type="entry name" value="GKRP-like_C"/>
    <property type="match status" value="1"/>
</dbReference>
<dbReference type="RefSeq" id="WP_062482584.1">
    <property type="nucleotide sequence ID" value="NZ_CP013650.1"/>
</dbReference>
<dbReference type="CDD" id="cd05007">
    <property type="entry name" value="SIS_Etherase"/>
    <property type="match status" value="1"/>
</dbReference>
<dbReference type="FunFam" id="3.40.50.10490:FF:000014">
    <property type="entry name" value="N-acetylmuramic acid 6-phosphate etherase"/>
    <property type="match status" value="1"/>
</dbReference>
<evidence type="ECO:0000256" key="12">
    <source>
        <dbReference type="ARBA" id="ARBA00084049"/>
    </source>
</evidence>
<dbReference type="EC" id="4.2.1.126" evidence="9 13"/>
<gene>
    <name evidence="13 15" type="primary">murQ</name>
    <name evidence="15" type="ORF">AT746_16500</name>
</gene>
<keyword evidence="2 13" id="KW-0456">Lyase</keyword>
<evidence type="ECO:0000256" key="7">
    <source>
        <dbReference type="ARBA" id="ARBA00060595"/>
    </source>
</evidence>
<dbReference type="InterPro" id="IPR046348">
    <property type="entry name" value="SIS_dom_sf"/>
</dbReference>
<comment type="subunit">
    <text evidence="1 13">Homodimer.</text>
</comment>
<evidence type="ECO:0000313" key="16">
    <source>
        <dbReference type="Proteomes" id="UP000068447"/>
    </source>
</evidence>
<comment type="catalytic activity">
    <reaction evidence="5 13">
        <text>N-acetyl-D-muramate 6-phosphate + H2O = N-acetyl-D-glucosamine 6-phosphate + (R)-lactate</text>
        <dbReference type="Rhea" id="RHEA:26410"/>
        <dbReference type="ChEBI" id="CHEBI:15377"/>
        <dbReference type="ChEBI" id="CHEBI:16004"/>
        <dbReference type="ChEBI" id="CHEBI:57513"/>
        <dbReference type="ChEBI" id="CHEBI:58722"/>
        <dbReference type="EC" id="4.2.1.126"/>
    </reaction>
</comment>
<organism evidence="15 16">
    <name type="scientific">Lacimicrobium alkaliphilum</name>
    <dbReference type="NCBI Taxonomy" id="1526571"/>
    <lineage>
        <taxon>Bacteria</taxon>
        <taxon>Pseudomonadati</taxon>
        <taxon>Pseudomonadota</taxon>
        <taxon>Gammaproteobacteria</taxon>
        <taxon>Alteromonadales</taxon>
        <taxon>Alteromonadaceae</taxon>
        <taxon>Lacimicrobium</taxon>
    </lineage>
</organism>
<comment type="similarity">
    <text evidence="8 13">Belongs to the GCKR-like family. MurNAc-6-P etherase subfamily.</text>
</comment>